<evidence type="ECO:0000256" key="1">
    <source>
        <dbReference type="ARBA" id="ARBA00004613"/>
    </source>
</evidence>
<evidence type="ECO:0000256" key="7">
    <source>
        <dbReference type="ARBA" id="ARBA00023157"/>
    </source>
</evidence>
<accession>A0ABN9LK95</accession>
<dbReference type="SUPFAM" id="SSF56994">
    <property type="entry name" value="Insulin-like"/>
    <property type="match status" value="1"/>
</dbReference>
<dbReference type="PANTHER" id="PTHR20968">
    <property type="entry name" value="ILGF DOMAIN-CONTAINING PROTEIN"/>
    <property type="match status" value="1"/>
</dbReference>
<dbReference type="PANTHER" id="PTHR20968:SF0">
    <property type="entry name" value="RELAXIN-3"/>
    <property type="match status" value="1"/>
</dbReference>
<dbReference type="InterPro" id="IPR051777">
    <property type="entry name" value="Insulin-like_neuro_ligands"/>
</dbReference>
<dbReference type="InterPro" id="IPR036438">
    <property type="entry name" value="Insulin-like_sf"/>
</dbReference>
<evidence type="ECO:0008006" key="10">
    <source>
        <dbReference type="Google" id="ProtNLM"/>
    </source>
</evidence>
<evidence type="ECO:0000313" key="8">
    <source>
        <dbReference type="EMBL" id="CAJ0940788.1"/>
    </source>
</evidence>
<evidence type="ECO:0000313" key="9">
    <source>
        <dbReference type="Proteomes" id="UP001176940"/>
    </source>
</evidence>
<reference evidence="8" key="1">
    <citation type="submission" date="2023-07" db="EMBL/GenBank/DDBJ databases">
        <authorList>
            <person name="Stuckert A."/>
        </authorList>
    </citation>
    <scope>NUCLEOTIDE SEQUENCE</scope>
</reference>
<evidence type="ECO:0000256" key="5">
    <source>
        <dbReference type="ARBA" id="ARBA00022702"/>
    </source>
</evidence>
<keyword evidence="4" id="KW-0165">Cleavage on pair of basic residues</keyword>
<dbReference type="EMBL" id="CAUEEQ010018106">
    <property type="protein sequence ID" value="CAJ0940788.1"/>
    <property type="molecule type" value="Genomic_DNA"/>
</dbReference>
<name>A0ABN9LK95_9NEOB</name>
<keyword evidence="7" id="KW-1015">Disulfide bond</keyword>
<evidence type="ECO:0000256" key="2">
    <source>
        <dbReference type="ARBA" id="ARBA00011207"/>
    </source>
</evidence>
<dbReference type="Proteomes" id="UP001176940">
    <property type="component" value="Unassembled WGS sequence"/>
</dbReference>
<proteinExistence type="predicted"/>
<keyword evidence="9" id="KW-1185">Reference proteome</keyword>
<comment type="subcellular location">
    <subcellularLocation>
        <location evidence="1">Secreted</location>
    </subcellularLocation>
</comment>
<protein>
    <recommendedName>
        <fullName evidence="10">Relaxin-3</fullName>
    </recommendedName>
</protein>
<keyword evidence="3" id="KW-0964">Secreted</keyword>
<evidence type="ECO:0000256" key="6">
    <source>
        <dbReference type="ARBA" id="ARBA00022729"/>
    </source>
</evidence>
<comment type="caution">
    <text evidence="8">The sequence shown here is derived from an EMBL/GenBank/DDBJ whole genome shotgun (WGS) entry which is preliminary data.</text>
</comment>
<keyword evidence="5" id="KW-0372">Hormone</keyword>
<keyword evidence="6" id="KW-0732">Signal</keyword>
<evidence type="ECO:0000256" key="3">
    <source>
        <dbReference type="ARBA" id="ARBA00022525"/>
    </source>
</evidence>
<evidence type="ECO:0000256" key="4">
    <source>
        <dbReference type="ARBA" id="ARBA00022685"/>
    </source>
</evidence>
<comment type="subunit">
    <text evidence="2">Heterodimer of a B chain and an A chain linked by two disulfide bonds.</text>
</comment>
<organism evidence="8 9">
    <name type="scientific">Ranitomeya imitator</name>
    <name type="common">mimic poison frog</name>
    <dbReference type="NCBI Taxonomy" id="111125"/>
    <lineage>
        <taxon>Eukaryota</taxon>
        <taxon>Metazoa</taxon>
        <taxon>Chordata</taxon>
        <taxon>Craniata</taxon>
        <taxon>Vertebrata</taxon>
        <taxon>Euteleostomi</taxon>
        <taxon>Amphibia</taxon>
        <taxon>Batrachia</taxon>
        <taxon>Anura</taxon>
        <taxon>Neobatrachia</taxon>
        <taxon>Hyloidea</taxon>
        <taxon>Dendrobatidae</taxon>
        <taxon>Dendrobatinae</taxon>
        <taxon>Ranitomeya</taxon>
    </lineage>
</organism>
<dbReference type="CDD" id="cd04365">
    <property type="entry name" value="IlGF_relaxin_like"/>
    <property type="match status" value="1"/>
</dbReference>
<sequence length="129" mass="14143">MKDEGLHLETSLSRSGRGSQNEGAYLFLRTSPPPYKRVTSSPEDVLIPVAAVQGPSSIMRQRLAPALLTLLWLLTLHGSARGSARVPTIGVKLCGREFIRAVIFTCGGSRWRRNDAMQTEAITFFMPAT</sequence>
<gene>
    <name evidence="8" type="ORF">RIMI_LOCUS8932150</name>
</gene>